<dbReference type="CDD" id="cd18548">
    <property type="entry name" value="ABC_6TM_Tm287_like"/>
    <property type="match status" value="1"/>
</dbReference>
<keyword evidence="14" id="KW-1185">Reference proteome</keyword>
<feature type="transmembrane region" description="Helical" evidence="10">
    <location>
        <begin position="275"/>
        <end position="293"/>
    </location>
</feature>
<protein>
    <submittedName>
        <fullName evidence="13">ABC-type multidrug/protein/lipid transport system ATPase component</fullName>
        <ecNumber evidence="13">3.6.3.-</ecNumber>
    </submittedName>
</protein>
<dbReference type="FunFam" id="3.40.50.300:FF:000854">
    <property type="entry name" value="Multidrug ABC transporter ATP-binding protein"/>
    <property type="match status" value="1"/>
</dbReference>
<dbReference type="InterPro" id="IPR027417">
    <property type="entry name" value="P-loop_NTPase"/>
</dbReference>
<accession>A0A449BC40</accession>
<dbReference type="SUPFAM" id="SSF52540">
    <property type="entry name" value="P-loop containing nucleoside triphosphate hydrolases"/>
    <property type="match status" value="1"/>
</dbReference>
<dbReference type="SUPFAM" id="SSF90123">
    <property type="entry name" value="ABC transporter transmembrane region"/>
    <property type="match status" value="1"/>
</dbReference>
<feature type="domain" description="ABC transmembrane type-1" evidence="12">
    <location>
        <begin position="12"/>
        <end position="295"/>
    </location>
</feature>
<evidence type="ECO:0000256" key="7">
    <source>
        <dbReference type="ARBA" id="ARBA00022840"/>
    </source>
</evidence>
<dbReference type="InterPro" id="IPR017871">
    <property type="entry name" value="ABC_transporter-like_CS"/>
</dbReference>
<evidence type="ECO:0000256" key="10">
    <source>
        <dbReference type="SAM" id="Phobius"/>
    </source>
</evidence>
<dbReference type="PROSITE" id="PS50893">
    <property type="entry name" value="ABC_TRANSPORTER_2"/>
    <property type="match status" value="1"/>
</dbReference>
<name>A0A449BC40_HAPAX</name>
<keyword evidence="5 10" id="KW-0812">Transmembrane</keyword>
<evidence type="ECO:0000313" key="13">
    <source>
        <dbReference type="EMBL" id="VEU80007.1"/>
    </source>
</evidence>
<dbReference type="GO" id="GO:0015421">
    <property type="term" value="F:ABC-type oligopeptide transporter activity"/>
    <property type="evidence" value="ECO:0007669"/>
    <property type="project" value="TreeGrafter"/>
</dbReference>
<feature type="transmembrane region" description="Helical" evidence="10">
    <location>
        <begin position="234"/>
        <end position="255"/>
    </location>
</feature>
<dbReference type="Proteomes" id="UP000289841">
    <property type="component" value="Chromosome"/>
</dbReference>
<dbReference type="PROSITE" id="PS50929">
    <property type="entry name" value="ABC_TM1F"/>
    <property type="match status" value="1"/>
</dbReference>
<keyword evidence="4" id="KW-1003">Cell membrane</keyword>
<dbReference type="Gene3D" id="3.40.50.300">
    <property type="entry name" value="P-loop containing nucleotide triphosphate hydrolases"/>
    <property type="match status" value="1"/>
</dbReference>
<feature type="transmembrane region" description="Helical" evidence="10">
    <location>
        <begin position="53"/>
        <end position="78"/>
    </location>
</feature>
<evidence type="ECO:0000256" key="5">
    <source>
        <dbReference type="ARBA" id="ARBA00022692"/>
    </source>
</evidence>
<dbReference type="PANTHER" id="PTHR43394:SF1">
    <property type="entry name" value="ATP-BINDING CASSETTE SUB-FAMILY B MEMBER 10, MITOCHONDRIAL"/>
    <property type="match status" value="1"/>
</dbReference>
<evidence type="ECO:0000256" key="9">
    <source>
        <dbReference type="ARBA" id="ARBA00023136"/>
    </source>
</evidence>
<dbReference type="Pfam" id="PF00005">
    <property type="entry name" value="ABC_tran"/>
    <property type="match status" value="1"/>
</dbReference>
<dbReference type="OrthoDB" id="9762778at2"/>
<feature type="transmembrane region" description="Helical" evidence="10">
    <location>
        <begin position="12"/>
        <end position="33"/>
    </location>
</feature>
<evidence type="ECO:0000256" key="4">
    <source>
        <dbReference type="ARBA" id="ARBA00022475"/>
    </source>
</evidence>
<keyword evidence="3" id="KW-0813">Transport</keyword>
<dbReference type="InterPro" id="IPR011527">
    <property type="entry name" value="ABC1_TM_dom"/>
</dbReference>
<dbReference type="Gene3D" id="1.20.1560.10">
    <property type="entry name" value="ABC transporter type 1, transmembrane domain"/>
    <property type="match status" value="1"/>
</dbReference>
<keyword evidence="7" id="KW-0067">ATP-binding</keyword>
<evidence type="ECO:0000313" key="14">
    <source>
        <dbReference type="Proteomes" id="UP000289841"/>
    </source>
</evidence>
<reference evidence="13 14" key="1">
    <citation type="submission" date="2019-01" db="EMBL/GenBank/DDBJ databases">
        <authorList>
            <consortium name="Pathogen Informatics"/>
        </authorList>
    </citation>
    <scope>NUCLEOTIDE SEQUENCE [LARGE SCALE GENOMIC DNA]</scope>
    <source>
        <strain evidence="13 14">NCTC10138</strain>
    </source>
</reference>
<evidence type="ECO:0000259" key="12">
    <source>
        <dbReference type="PROSITE" id="PS50929"/>
    </source>
</evidence>
<dbReference type="GO" id="GO:0005886">
    <property type="term" value="C:plasma membrane"/>
    <property type="evidence" value="ECO:0007669"/>
    <property type="project" value="UniProtKB-SubCell"/>
</dbReference>
<feature type="transmembrane region" description="Helical" evidence="10">
    <location>
        <begin position="153"/>
        <end position="172"/>
    </location>
</feature>
<evidence type="ECO:0000259" key="11">
    <source>
        <dbReference type="PROSITE" id="PS50893"/>
    </source>
</evidence>
<evidence type="ECO:0000256" key="8">
    <source>
        <dbReference type="ARBA" id="ARBA00022989"/>
    </source>
</evidence>
<dbReference type="InterPro" id="IPR003439">
    <property type="entry name" value="ABC_transporter-like_ATP-bd"/>
</dbReference>
<dbReference type="KEGG" id="aaxa:NCTC10138_00360"/>
<dbReference type="InterPro" id="IPR003593">
    <property type="entry name" value="AAA+_ATPase"/>
</dbReference>
<dbReference type="GO" id="GO:0016887">
    <property type="term" value="F:ATP hydrolysis activity"/>
    <property type="evidence" value="ECO:0007669"/>
    <property type="project" value="InterPro"/>
</dbReference>
<dbReference type="InterPro" id="IPR036640">
    <property type="entry name" value="ABC1_TM_sf"/>
</dbReference>
<dbReference type="EMBL" id="LR215048">
    <property type="protein sequence ID" value="VEU80007.1"/>
    <property type="molecule type" value="Genomic_DNA"/>
</dbReference>
<keyword evidence="9 10" id="KW-0472">Membrane</keyword>
<evidence type="ECO:0000256" key="2">
    <source>
        <dbReference type="ARBA" id="ARBA00005417"/>
    </source>
</evidence>
<feature type="domain" description="ABC transporter" evidence="11">
    <location>
        <begin position="329"/>
        <end position="564"/>
    </location>
</feature>
<keyword evidence="8 10" id="KW-1133">Transmembrane helix</keyword>
<comment type="similarity">
    <text evidence="2">Belongs to the ABC transporter superfamily.</text>
</comment>
<comment type="subcellular location">
    <subcellularLocation>
        <location evidence="1">Cell membrane</location>
        <topology evidence="1">Multi-pass membrane protein</topology>
    </subcellularLocation>
</comment>
<evidence type="ECO:0000256" key="1">
    <source>
        <dbReference type="ARBA" id="ARBA00004651"/>
    </source>
</evidence>
<feature type="transmembrane region" description="Helical" evidence="10">
    <location>
        <begin position="123"/>
        <end position="147"/>
    </location>
</feature>
<dbReference type="PROSITE" id="PS00211">
    <property type="entry name" value="ABC_TRANSPORTER_1"/>
    <property type="match status" value="1"/>
</dbReference>
<gene>
    <name evidence="13" type="primary">mldB1_7</name>
    <name evidence="13" type="ORF">NCTC10138_00360</name>
</gene>
<dbReference type="GO" id="GO:0005524">
    <property type="term" value="F:ATP binding"/>
    <property type="evidence" value="ECO:0007669"/>
    <property type="project" value="UniProtKB-KW"/>
</dbReference>
<dbReference type="Pfam" id="PF00664">
    <property type="entry name" value="ABC_membrane"/>
    <property type="match status" value="1"/>
</dbReference>
<organism evidence="13 14">
    <name type="scientific">Haploplasma axanthum</name>
    <name type="common">Acholeplasma axanthum</name>
    <dbReference type="NCBI Taxonomy" id="29552"/>
    <lineage>
        <taxon>Bacteria</taxon>
        <taxon>Bacillati</taxon>
        <taxon>Mycoplasmatota</taxon>
        <taxon>Mollicutes</taxon>
        <taxon>Acholeplasmatales</taxon>
        <taxon>Acholeplasmataceae</taxon>
        <taxon>Haploplasma</taxon>
    </lineage>
</organism>
<sequence>MVKLFKYLKPYIGTLIITVLLTIFYSFGIMYLAKLMAKMIEIGPDNKQEIIKITVRMLLIAIASGVAMIISTYTSAYVGTRFSQNLRYQIIKKKQDYSLSDMEKIGTASLMTRTTNDVSIIQLNFIMILQMLLKAPVMIVIGLILAFNTNAKIATIMTISLLVFIIVAVSIGRKVLPMFDVIQVQYDDMTHSFREVITGVRVIRAFRKEKHEEKKINNSASSFALTGIRINKKFALLIPLLILMINLGILSIISYGGFTAKSLSDLTNMTAMIEYLTIIMFNILMAMFVILEIPRAQTSAKRINKVLDLKVSVSNGKISEIFNTNIRELEFKNVSYTYHDSSSDTLKNLNFKVHSGETIAIVGSTGSGKSTVSKLIPRFFDVTFGQILLNGIDISTINQTILRDNIGYIPQKAFLFRGTIASNLKFGNKDASYDDLVKASKIAQAHDFIINKDDGYDSYVAQGGTNLSGGQKQRLCIARALVKRPYIYVFDDSFSALDFKTDSALRKQLKENIKDAITVIIAQRITTIMDADKIVVLEDGKMVGLGTHHELIKSNKAYLDIALSQMTEKELFGDLLWKKLLWKDFLVIYLHKRKNLLLF</sequence>
<evidence type="ECO:0000256" key="3">
    <source>
        <dbReference type="ARBA" id="ARBA00022448"/>
    </source>
</evidence>
<evidence type="ECO:0000256" key="6">
    <source>
        <dbReference type="ARBA" id="ARBA00022741"/>
    </source>
</evidence>
<proteinExistence type="inferred from homology"/>
<dbReference type="STRING" id="1278311.GCA_000428705_00397"/>
<keyword evidence="6" id="KW-0547">Nucleotide-binding</keyword>
<dbReference type="SMART" id="SM00382">
    <property type="entry name" value="AAA"/>
    <property type="match status" value="1"/>
</dbReference>
<keyword evidence="13" id="KW-0378">Hydrolase</keyword>
<dbReference type="InterPro" id="IPR039421">
    <property type="entry name" value="Type_1_exporter"/>
</dbReference>
<dbReference type="PANTHER" id="PTHR43394">
    <property type="entry name" value="ATP-DEPENDENT PERMEASE MDL1, MITOCHONDRIAL"/>
    <property type="match status" value="1"/>
</dbReference>
<dbReference type="EC" id="3.6.3.-" evidence="13"/>
<dbReference type="AlphaFoldDB" id="A0A449BC40"/>